<evidence type="ECO:0000313" key="4">
    <source>
        <dbReference type="Proteomes" id="UP000250079"/>
    </source>
</evidence>
<keyword evidence="4" id="KW-1185">Reference proteome</keyword>
<evidence type="ECO:0000259" key="2">
    <source>
        <dbReference type="Pfam" id="PF03050"/>
    </source>
</evidence>
<dbReference type="RefSeq" id="WP_088915863.1">
    <property type="nucleotide sequence ID" value="NZ_CP018632.1"/>
</dbReference>
<proteinExistence type="predicted"/>
<dbReference type="OrthoDB" id="9800877at2"/>
<protein>
    <recommendedName>
        <fullName evidence="2">Transposase IS66 central domain-containing protein</fullName>
    </recommendedName>
</protein>
<dbReference type="NCBIfam" id="NF033517">
    <property type="entry name" value="transpos_IS66"/>
    <property type="match status" value="1"/>
</dbReference>
<dbReference type="Proteomes" id="UP000250079">
    <property type="component" value="Chromosome"/>
</dbReference>
<accession>A0A2Z2NN60</accession>
<feature type="region of interest" description="Disordered" evidence="1">
    <location>
        <begin position="85"/>
        <end position="154"/>
    </location>
</feature>
<feature type="domain" description="Transposase IS66 central" evidence="2">
    <location>
        <begin position="218"/>
        <end position="524"/>
    </location>
</feature>
<dbReference type="Pfam" id="PF03050">
    <property type="entry name" value="DDE_Tnp_IS66"/>
    <property type="match status" value="1"/>
</dbReference>
<reference evidence="3 4" key="1">
    <citation type="submission" date="2016-12" db="EMBL/GenBank/DDBJ databases">
        <authorList>
            <person name="Song W.-J."/>
            <person name="Kurnit D.M."/>
        </authorList>
    </citation>
    <scope>NUCLEOTIDE SEQUENCE [LARGE SCALE GENOMIC DNA]</scope>
    <source>
        <strain evidence="3 4">IMCC3135</strain>
    </source>
</reference>
<dbReference type="PANTHER" id="PTHR33678:SF2">
    <property type="match status" value="1"/>
</dbReference>
<dbReference type="EMBL" id="CP018632">
    <property type="protein sequence ID" value="ASJ70310.1"/>
    <property type="molecule type" value="Genomic_DNA"/>
</dbReference>
<organism evidence="3 4">
    <name type="scientific">Granulosicoccus antarcticus IMCC3135</name>
    <dbReference type="NCBI Taxonomy" id="1192854"/>
    <lineage>
        <taxon>Bacteria</taxon>
        <taxon>Pseudomonadati</taxon>
        <taxon>Pseudomonadota</taxon>
        <taxon>Gammaproteobacteria</taxon>
        <taxon>Chromatiales</taxon>
        <taxon>Granulosicoccaceae</taxon>
        <taxon>Granulosicoccus</taxon>
    </lineage>
</organism>
<name>A0A2Z2NN60_9GAMM</name>
<gene>
    <name evidence="3" type="ORF">IMCC3135_00920</name>
</gene>
<evidence type="ECO:0000256" key="1">
    <source>
        <dbReference type="SAM" id="MobiDB-lite"/>
    </source>
</evidence>
<feature type="compositionally biased region" description="Basic and acidic residues" evidence="1">
    <location>
        <begin position="95"/>
        <end position="109"/>
    </location>
</feature>
<dbReference type="InterPro" id="IPR052344">
    <property type="entry name" value="Transposase-related"/>
</dbReference>
<dbReference type="AlphaFoldDB" id="A0A2Z2NN60"/>
<dbReference type="InterPro" id="IPR004291">
    <property type="entry name" value="Transposase_IS66_central"/>
</dbReference>
<feature type="compositionally biased region" description="Basic residues" evidence="1">
    <location>
        <begin position="129"/>
        <end position="145"/>
    </location>
</feature>
<evidence type="ECO:0000313" key="3">
    <source>
        <dbReference type="EMBL" id="ASJ70310.1"/>
    </source>
</evidence>
<dbReference type="PANTHER" id="PTHR33678">
    <property type="entry name" value="BLL1576 PROTEIN"/>
    <property type="match status" value="1"/>
</dbReference>
<dbReference type="KEGG" id="gai:IMCC3135_00920"/>
<sequence>MSAHVSESPVNVEKPTGFIDLSEIQLDELMARISEAREHGMALSAGDYDLLASAMMTLATMQERISHNNLTILKLKKLLGMVNPSERLKNHPGKNKGEGSGGDKAKADADADEQNDTGRPRTGTGKKDNRNKKPKKASIKPTVHHHGIEGLNKGDPCPGCQAGKVYKYHPAQLLRIVGHSPFSAEQHVSEQLRCSACHEIYTAELPPKVRADGRPGQMYGYSAIAMMAIYKYFVASPFYRQQSLQGLLGSHLSASTIFDQCQKLADHLTPVFVALVSMAADAQVFYLDDTTHRILVKQAAPKGREHRSGVYSSACLAILPLPDSGTTSDPLSSDQARRLVLYQTSVGHAGEWFDEILGHRSPGLSVPILMSDALSSNHVTDKDFIVSLCNSHGRRGFAELAHQCPDESLFALELYAGVWANDDHCKEQAFDSHQRQVYHYVHSLPLMTQIRQWCQAQTQEGGPVEPNSNLGRAMAYFNRHFDGLCAFCHIPGAPIDNNACERIIKLMVRARKNSQFFKTENGAKVSDTITSILATCMETDVDALDYLVAVQRNQLAVRAAPQNWMPWNYPSQQG</sequence>